<dbReference type="Proteomes" id="UP000095023">
    <property type="component" value="Unassembled WGS sequence"/>
</dbReference>
<evidence type="ECO:0000313" key="9">
    <source>
        <dbReference type="Proteomes" id="UP000095023"/>
    </source>
</evidence>
<evidence type="ECO:0000256" key="2">
    <source>
        <dbReference type="ARBA" id="ARBA00022679"/>
    </source>
</evidence>
<organism evidence="8 9">
    <name type="scientific">Tortispora caseinolytica NRRL Y-17796</name>
    <dbReference type="NCBI Taxonomy" id="767744"/>
    <lineage>
        <taxon>Eukaryota</taxon>
        <taxon>Fungi</taxon>
        <taxon>Dikarya</taxon>
        <taxon>Ascomycota</taxon>
        <taxon>Saccharomycotina</taxon>
        <taxon>Trigonopsidomycetes</taxon>
        <taxon>Trigonopsidales</taxon>
        <taxon>Trigonopsidaceae</taxon>
        <taxon>Tortispora</taxon>
    </lineage>
</organism>
<evidence type="ECO:0000256" key="3">
    <source>
        <dbReference type="ARBA" id="ARBA00022692"/>
    </source>
</evidence>
<protein>
    <submittedName>
        <fullName evidence="8">Uncharacterized protein</fullName>
    </submittedName>
</protein>
<comment type="subcellular location">
    <subcellularLocation>
        <location evidence="1">Membrane</location>
        <topology evidence="1">Multi-pass membrane protein</topology>
    </subcellularLocation>
</comment>
<dbReference type="PANTHER" id="PTHR13906:SF4">
    <property type="entry name" value="LYSOPHOSPHOLIPID ACYLTRANSFERASE 6"/>
    <property type="match status" value="1"/>
</dbReference>
<feature type="transmembrane region" description="Helical" evidence="7">
    <location>
        <begin position="446"/>
        <end position="470"/>
    </location>
</feature>
<feature type="transmembrane region" description="Helical" evidence="7">
    <location>
        <begin position="95"/>
        <end position="112"/>
    </location>
</feature>
<keyword evidence="9" id="KW-1185">Reference proteome</keyword>
<proteinExistence type="predicted"/>
<name>A0A1E4TL35_9ASCO</name>
<evidence type="ECO:0000256" key="4">
    <source>
        <dbReference type="ARBA" id="ARBA00022989"/>
    </source>
</evidence>
<feature type="transmembrane region" description="Helical" evidence="7">
    <location>
        <begin position="174"/>
        <end position="195"/>
    </location>
</feature>
<dbReference type="GO" id="GO:0047184">
    <property type="term" value="F:1-acylglycerophosphocholine O-acyltransferase activity"/>
    <property type="evidence" value="ECO:0007669"/>
    <property type="project" value="TreeGrafter"/>
</dbReference>
<dbReference type="GO" id="GO:0046474">
    <property type="term" value="P:glycerophospholipid biosynthetic process"/>
    <property type="evidence" value="ECO:0007669"/>
    <property type="project" value="TreeGrafter"/>
</dbReference>
<gene>
    <name evidence="8" type="ORF">CANCADRAFT_56131</name>
</gene>
<keyword evidence="2" id="KW-0808">Transferase</keyword>
<dbReference type="PANTHER" id="PTHR13906">
    <property type="entry name" value="PORCUPINE"/>
    <property type="match status" value="1"/>
</dbReference>
<dbReference type="GO" id="GO:0030258">
    <property type="term" value="P:lipid modification"/>
    <property type="evidence" value="ECO:0007669"/>
    <property type="project" value="TreeGrafter"/>
</dbReference>
<keyword evidence="3 7" id="KW-0812">Transmembrane</keyword>
<evidence type="ECO:0000313" key="8">
    <source>
        <dbReference type="EMBL" id="ODV92476.1"/>
    </source>
</evidence>
<keyword evidence="6" id="KW-0012">Acyltransferase</keyword>
<dbReference type="GO" id="GO:0005783">
    <property type="term" value="C:endoplasmic reticulum"/>
    <property type="evidence" value="ECO:0007669"/>
    <property type="project" value="TreeGrafter"/>
</dbReference>
<dbReference type="EMBL" id="KV453841">
    <property type="protein sequence ID" value="ODV92476.1"/>
    <property type="molecule type" value="Genomic_DNA"/>
</dbReference>
<accession>A0A1E4TL35</accession>
<dbReference type="Pfam" id="PF03062">
    <property type="entry name" value="MBOAT"/>
    <property type="match status" value="1"/>
</dbReference>
<feature type="transmembrane region" description="Helical" evidence="7">
    <location>
        <begin position="225"/>
        <end position="244"/>
    </location>
</feature>
<evidence type="ECO:0000256" key="5">
    <source>
        <dbReference type="ARBA" id="ARBA00023136"/>
    </source>
</evidence>
<feature type="transmembrane region" description="Helical" evidence="7">
    <location>
        <begin position="22"/>
        <end position="39"/>
    </location>
</feature>
<evidence type="ECO:0000256" key="1">
    <source>
        <dbReference type="ARBA" id="ARBA00004141"/>
    </source>
</evidence>
<dbReference type="InterPro" id="IPR049941">
    <property type="entry name" value="LPLAT_7/PORCN-like"/>
</dbReference>
<evidence type="ECO:0000256" key="7">
    <source>
        <dbReference type="SAM" id="Phobius"/>
    </source>
</evidence>
<dbReference type="OrthoDB" id="286734at2759"/>
<dbReference type="InterPro" id="IPR004299">
    <property type="entry name" value="MBOAT_fam"/>
</dbReference>
<dbReference type="GO" id="GO:0003841">
    <property type="term" value="F:1-acylglycerol-3-phosphate O-acyltransferase activity"/>
    <property type="evidence" value="ECO:0007669"/>
    <property type="project" value="TreeGrafter"/>
</dbReference>
<sequence length="484" mass="56464">MFPYLDRYVETLAAALKLDKQSIRFLLCFVLSYPFAAVLPKFPRHRIDLKCSYIIAVGLFFMCGIFSMFWGAFLMLFNGLWVYLLLLYKPDNNRVPWIVLVVLMSMLFLIHLRKEHLQDLGVSFEDYSGTQMVLVMKLTSLSWSVYDGTRPIDSLENTQRKETVLQNLPPLLHYYAYIFFFPLVFTGPSFDYAVFRDYLTWDMFKDEGYKIKPDKKYVASRFLESVFWIIVNLFCVKLVNLAIFNDPSFYQDNSFFKCLYYYKIGLMQTKSKYYIAWTFGEGSSALSGLGYNGKDKNGKPKWDRMKNCDPVRIELADSSRYIANNWNSNTGRWLRNSVYLRATPKGKKPTLATMTLTFVVSAIWHGSRAGYYGTFLSIPLLLRLHTSLFSRKIKPFFLTPDGSKPTKYKKYYDIFTIIGTNLCMEYIAMGFPLLKARPLLIAWRGTYFYVHVIALILLFVDISPVGRYLAKQVKKYQSQSKKDQ</sequence>
<keyword evidence="5 7" id="KW-0472">Membrane</keyword>
<dbReference type="AlphaFoldDB" id="A0A1E4TL35"/>
<evidence type="ECO:0000256" key="6">
    <source>
        <dbReference type="ARBA" id="ARBA00023315"/>
    </source>
</evidence>
<feature type="transmembrane region" description="Helical" evidence="7">
    <location>
        <begin position="411"/>
        <end position="434"/>
    </location>
</feature>
<dbReference type="GO" id="GO:0016020">
    <property type="term" value="C:membrane"/>
    <property type="evidence" value="ECO:0007669"/>
    <property type="project" value="UniProtKB-SubCell"/>
</dbReference>
<keyword evidence="4 7" id="KW-1133">Transmembrane helix</keyword>
<reference evidence="9" key="1">
    <citation type="submission" date="2016-02" db="EMBL/GenBank/DDBJ databases">
        <title>Comparative genomics of biotechnologically important yeasts.</title>
        <authorList>
            <consortium name="DOE Joint Genome Institute"/>
            <person name="Riley R."/>
            <person name="Haridas S."/>
            <person name="Wolfe K.H."/>
            <person name="Lopes M.R."/>
            <person name="Hittinger C.T."/>
            <person name="Goker M."/>
            <person name="Salamov A."/>
            <person name="Wisecaver J."/>
            <person name="Long T.M."/>
            <person name="Aerts A.L."/>
            <person name="Barry K."/>
            <person name="Choi C."/>
            <person name="Clum A."/>
            <person name="Coughlan A.Y."/>
            <person name="Deshpande S."/>
            <person name="Douglass A.P."/>
            <person name="Hanson S.J."/>
            <person name="Klenk H.-P."/>
            <person name="Labutti K."/>
            <person name="Lapidus A."/>
            <person name="Lindquist E."/>
            <person name="Lipzen A."/>
            <person name="Meier-Kolthoff J.P."/>
            <person name="Ohm R.A."/>
            <person name="Otillar R.P."/>
            <person name="Pangilinan J."/>
            <person name="Peng Y."/>
            <person name="Rokas A."/>
            <person name="Rosa C.A."/>
            <person name="Scheuner C."/>
            <person name="Sibirny A.A."/>
            <person name="Slot J.C."/>
            <person name="Stielow J.B."/>
            <person name="Sun H."/>
            <person name="Kurtzman C.P."/>
            <person name="Blackwell M."/>
            <person name="Jeffries T.W."/>
            <person name="Grigoriev I.V."/>
        </authorList>
    </citation>
    <scope>NUCLEOTIDE SEQUENCE [LARGE SCALE GENOMIC DNA]</scope>
    <source>
        <strain evidence="9">NRRL Y-17796</strain>
    </source>
</reference>
<feature type="transmembrane region" description="Helical" evidence="7">
    <location>
        <begin position="51"/>
        <end position="75"/>
    </location>
</feature>